<evidence type="ECO:0000313" key="1">
    <source>
        <dbReference type="EMBL" id="KAE8239457.1"/>
    </source>
</evidence>
<sequence length="207" mass="20921">MQMLTKFEFKSSRLKGVVFHSRLPLLAATAPPSSGNTRQAPSMADSKSTMVHAPITGSITLSGGVTGISATATLLVGSVTATVPALSTLFPAVADALDTCLLGVGITGSSGLGVPASLPIATVSASVPLGTITDILPTSVLPSISVPGGILPTSGLPGLTDILPGTGLPDRTDIILTTSLAFPRLSPWRRAPNHRTSRGHLLSPSIT</sequence>
<dbReference type="Proteomes" id="UP000077521">
    <property type="component" value="Unassembled WGS sequence"/>
</dbReference>
<proteinExistence type="predicted"/>
<dbReference type="AlphaFoldDB" id="A0A8T8SGQ1"/>
<reference evidence="1" key="2">
    <citation type="journal article" date="2019" name="IMA Fungus">
        <title>Genome sequencing and comparison of five Tilletia species to identify candidate genes for the detection of regulated species infecting wheat.</title>
        <authorList>
            <person name="Nguyen H.D.T."/>
            <person name="Sultana T."/>
            <person name="Kesanakurti P."/>
            <person name="Hambleton S."/>
        </authorList>
    </citation>
    <scope>NUCLEOTIDE SEQUENCE</scope>
    <source>
        <strain evidence="1">DAOMC 236416</strain>
    </source>
</reference>
<dbReference type="EMBL" id="LWDF02001308">
    <property type="protein sequence ID" value="KAE8239457.1"/>
    <property type="molecule type" value="Genomic_DNA"/>
</dbReference>
<reference evidence="1" key="1">
    <citation type="submission" date="2016-04" db="EMBL/GenBank/DDBJ databases">
        <authorList>
            <person name="Nguyen H.D."/>
            <person name="Samba Siva P."/>
            <person name="Cullis J."/>
            <person name="Levesque C.A."/>
            <person name="Hambleton S."/>
        </authorList>
    </citation>
    <scope>NUCLEOTIDE SEQUENCE</scope>
    <source>
        <strain evidence="1">DAOMC 236416</strain>
    </source>
</reference>
<comment type="caution">
    <text evidence="1">The sequence shown here is derived from an EMBL/GenBank/DDBJ whole genome shotgun (WGS) entry which is preliminary data.</text>
</comment>
<name>A0A8T8SGQ1_9BASI</name>
<organism evidence="1 2">
    <name type="scientific">Tilletia indica</name>
    <dbReference type="NCBI Taxonomy" id="43049"/>
    <lineage>
        <taxon>Eukaryota</taxon>
        <taxon>Fungi</taxon>
        <taxon>Dikarya</taxon>
        <taxon>Basidiomycota</taxon>
        <taxon>Ustilaginomycotina</taxon>
        <taxon>Exobasidiomycetes</taxon>
        <taxon>Tilletiales</taxon>
        <taxon>Tilletiaceae</taxon>
        <taxon>Tilletia</taxon>
    </lineage>
</organism>
<accession>A0A8T8SGQ1</accession>
<gene>
    <name evidence="1" type="ORF">A4X13_0g8197</name>
</gene>
<protein>
    <submittedName>
        <fullName evidence="1">Uncharacterized protein</fullName>
    </submittedName>
</protein>
<evidence type="ECO:0000313" key="2">
    <source>
        <dbReference type="Proteomes" id="UP000077521"/>
    </source>
</evidence>
<keyword evidence="2" id="KW-1185">Reference proteome</keyword>